<keyword evidence="4" id="KW-1185">Reference proteome</keyword>
<dbReference type="Gene3D" id="3.40.50.720">
    <property type="entry name" value="NAD(P)-binding Rossmann-like Domain"/>
    <property type="match status" value="1"/>
</dbReference>
<dbReference type="PANTHER" id="PTHR43639:SF1">
    <property type="entry name" value="SHORT-CHAIN DEHYDROGENASE_REDUCTASE FAMILY PROTEIN"/>
    <property type="match status" value="1"/>
</dbReference>
<comment type="similarity">
    <text evidence="1">Belongs to the short-chain dehydrogenases/reductases (SDR) family.</text>
</comment>
<dbReference type="PANTHER" id="PTHR43639">
    <property type="entry name" value="OXIDOREDUCTASE, SHORT-CHAIN DEHYDROGENASE/REDUCTASE FAMILY (AFU_ORTHOLOGUE AFUA_5G02870)"/>
    <property type="match status" value="1"/>
</dbReference>
<protein>
    <submittedName>
        <fullName evidence="3">SDR family oxidoreductase</fullName>
    </submittedName>
</protein>
<reference evidence="3 4" key="1">
    <citation type="submission" date="2021-03" db="EMBL/GenBank/DDBJ databases">
        <authorList>
            <person name="Lee D.-H."/>
        </authorList>
    </citation>
    <scope>NUCLEOTIDE SEQUENCE [LARGE SCALE GENOMIC DNA]</scope>
    <source>
        <strain evidence="3 4">MMS20-R2-23</strain>
    </source>
</reference>
<dbReference type="InterPro" id="IPR020904">
    <property type="entry name" value="Sc_DH/Rdtase_CS"/>
</dbReference>
<dbReference type="PRINTS" id="PR00081">
    <property type="entry name" value="GDHRDH"/>
</dbReference>
<evidence type="ECO:0000313" key="3">
    <source>
        <dbReference type="EMBL" id="MBO4163664.1"/>
    </source>
</evidence>
<comment type="caution">
    <text evidence="3">The sequence shown here is derived from an EMBL/GenBank/DDBJ whole genome shotgun (WGS) entry which is preliminary data.</text>
</comment>
<name>A0ABS3VDM5_9ACTN</name>
<evidence type="ECO:0000256" key="2">
    <source>
        <dbReference type="ARBA" id="ARBA00023002"/>
    </source>
</evidence>
<proteinExistence type="inferred from homology"/>
<evidence type="ECO:0000313" key="4">
    <source>
        <dbReference type="Proteomes" id="UP000671399"/>
    </source>
</evidence>
<dbReference type="Proteomes" id="UP000671399">
    <property type="component" value="Unassembled WGS sequence"/>
</dbReference>
<dbReference type="SUPFAM" id="SSF51735">
    <property type="entry name" value="NAD(P)-binding Rossmann-fold domains"/>
    <property type="match status" value="1"/>
</dbReference>
<dbReference type="CDD" id="cd05233">
    <property type="entry name" value="SDR_c"/>
    <property type="match status" value="1"/>
</dbReference>
<dbReference type="InterPro" id="IPR002347">
    <property type="entry name" value="SDR_fam"/>
</dbReference>
<dbReference type="InterPro" id="IPR036291">
    <property type="entry name" value="NAD(P)-bd_dom_sf"/>
</dbReference>
<dbReference type="EMBL" id="JAGFWR010000016">
    <property type="protein sequence ID" value="MBO4163664.1"/>
    <property type="molecule type" value="Genomic_DNA"/>
</dbReference>
<organism evidence="3 4">
    <name type="scientific">Micromonospora antibiotica</name>
    <dbReference type="NCBI Taxonomy" id="2807623"/>
    <lineage>
        <taxon>Bacteria</taxon>
        <taxon>Bacillati</taxon>
        <taxon>Actinomycetota</taxon>
        <taxon>Actinomycetes</taxon>
        <taxon>Micromonosporales</taxon>
        <taxon>Micromonosporaceae</taxon>
        <taxon>Micromonospora</taxon>
    </lineage>
</organism>
<gene>
    <name evidence="3" type="ORF">JQN83_23005</name>
</gene>
<dbReference type="PROSITE" id="PS00061">
    <property type="entry name" value="ADH_SHORT"/>
    <property type="match status" value="1"/>
</dbReference>
<evidence type="ECO:0000256" key="1">
    <source>
        <dbReference type="ARBA" id="ARBA00006484"/>
    </source>
</evidence>
<keyword evidence="2" id="KW-0560">Oxidoreductase</keyword>
<sequence length="256" mass="26685">MARMTARVFLVTGVSRRVGIGAAVARTLAADGHRLLLTGLPDFDDAQPYGGDPDGVPALLADLAGSAEHITADLLDPGTPAALVAEAVRRHGRLDAVVAAHAYSTSTRLGELDATQVDRHLLVNVRACLLLADAFATAFTAGAGGRLVFFSSGQRLGPMPDELAYAASKAALENLTTQLAPLLMARGITVNCLNPGPTDTGYAAPEAHAAVAARFPGGRWGTPQEAARLVRFLCSREADWITGQVIDSEGGFNRYG</sequence>
<accession>A0ABS3VDM5</accession>
<dbReference type="NCBIfam" id="NF009389">
    <property type="entry name" value="PRK12748.1"/>
    <property type="match status" value="1"/>
</dbReference>
<dbReference type="Pfam" id="PF13561">
    <property type="entry name" value="adh_short_C2"/>
    <property type="match status" value="1"/>
</dbReference>